<evidence type="ECO:0000256" key="5">
    <source>
        <dbReference type="ARBA" id="ARBA00023098"/>
    </source>
</evidence>
<dbReference type="InterPro" id="IPR016555">
    <property type="entry name" value="PLipase_D_euk"/>
</dbReference>
<dbReference type="GeneID" id="38119725"/>
<evidence type="ECO:0000259" key="6">
    <source>
        <dbReference type="PROSITE" id="PS50035"/>
    </source>
</evidence>
<dbReference type="STRING" id="1810919.A0A3D8R0B6"/>
<keyword evidence="2" id="KW-0677">Repeat</keyword>
<dbReference type="CDD" id="cd09141">
    <property type="entry name" value="PLDc_vPLD1_2_yPLD_like_2"/>
    <property type="match status" value="1"/>
</dbReference>
<keyword evidence="8" id="KW-1185">Reference proteome</keyword>
<dbReference type="GO" id="GO:0035556">
    <property type="term" value="P:intracellular signal transduction"/>
    <property type="evidence" value="ECO:0007669"/>
    <property type="project" value="InterPro"/>
</dbReference>
<evidence type="ECO:0000256" key="2">
    <source>
        <dbReference type="ARBA" id="ARBA00022737"/>
    </source>
</evidence>
<feature type="domain" description="PLD phosphodiesterase" evidence="6">
    <location>
        <begin position="541"/>
        <end position="568"/>
    </location>
</feature>
<evidence type="ECO:0000256" key="3">
    <source>
        <dbReference type="ARBA" id="ARBA00022801"/>
    </source>
</evidence>
<evidence type="ECO:0000313" key="7">
    <source>
        <dbReference type="EMBL" id="RDW67489.1"/>
    </source>
</evidence>
<dbReference type="SMART" id="SM00155">
    <property type="entry name" value="PLDc"/>
    <property type="match status" value="2"/>
</dbReference>
<dbReference type="GO" id="GO:0004630">
    <property type="term" value="F:phospholipase D activity"/>
    <property type="evidence" value="ECO:0007669"/>
    <property type="project" value="UniProtKB-EC"/>
</dbReference>
<dbReference type="Proteomes" id="UP000256690">
    <property type="component" value="Unassembled WGS sequence"/>
</dbReference>
<feature type="domain" description="PLD phosphodiesterase" evidence="6">
    <location>
        <begin position="176"/>
        <end position="203"/>
    </location>
</feature>
<dbReference type="EC" id="3.1.4.4" evidence="1"/>
<keyword evidence="4" id="KW-0442">Lipid degradation</keyword>
<name>A0A3D8R0B6_9EURO</name>
<dbReference type="OrthoDB" id="14911at2759"/>
<accession>A0A3D8R0B6</accession>
<keyword evidence="3" id="KW-0378">Hydrolase</keyword>
<dbReference type="GO" id="GO:0006654">
    <property type="term" value="P:phosphatidic acid biosynthetic process"/>
    <property type="evidence" value="ECO:0007669"/>
    <property type="project" value="InterPro"/>
</dbReference>
<organism evidence="7 8">
    <name type="scientific">Aspergillus mulundensis</name>
    <dbReference type="NCBI Taxonomy" id="1810919"/>
    <lineage>
        <taxon>Eukaryota</taxon>
        <taxon>Fungi</taxon>
        <taxon>Dikarya</taxon>
        <taxon>Ascomycota</taxon>
        <taxon>Pezizomycotina</taxon>
        <taxon>Eurotiomycetes</taxon>
        <taxon>Eurotiomycetidae</taxon>
        <taxon>Eurotiales</taxon>
        <taxon>Aspergillaceae</taxon>
        <taxon>Aspergillus</taxon>
        <taxon>Aspergillus subgen. Nidulantes</taxon>
    </lineage>
</organism>
<dbReference type="PROSITE" id="PS50035">
    <property type="entry name" value="PLD"/>
    <property type="match status" value="2"/>
</dbReference>
<evidence type="ECO:0000256" key="4">
    <source>
        <dbReference type="ARBA" id="ARBA00022963"/>
    </source>
</evidence>
<protein>
    <recommendedName>
        <fullName evidence="1">phospholipase D</fullName>
        <ecNumber evidence="1">3.1.4.4</ecNumber>
    </recommendedName>
</protein>
<dbReference type="RefSeq" id="XP_026600457.1">
    <property type="nucleotide sequence ID" value="XM_026751371.1"/>
</dbReference>
<keyword evidence="5" id="KW-0443">Lipid metabolism</keyword>
<evidence type="ECO:0000256" key="1">
    <source>
        <dbReference type="ARBA" id="ARBA00012027"/>
    </source>
</evidence>
<dbReference type="InterPro" id="IPR015679">
    <property type="entry name" value="PLipase_D_fam"/>
</dbReference>
<dbReference type="PANTHER" id="PTHR18896">
    <property type="entry name" value="PHOSPHOLIPASE D"/>
    <property type="match status" value="1"/>
</dbReference>
<gene>
    <name evidence="7" type="ORF">DSM5745_09355</name>
</gene>
<dbReference type="InterPro" id="IPR001736">
    <property type="entry name" value="PLipase_D/transphosphatidylase"/>
</dbReference>
<evidence type="ECO:0000313" key="8">
    <source>
        <dbReference type="Proteomes" id="UP000256690"/>
    </source>
</evidence>
<dbReference type="GO" id="GO:0009395">
    <property type="term" value="P:phospholipid catabolic process"/>
    <property type="evidence" value="ECO:0007669"/>
    <property type="project" value="TreeGrafter"/>
</dbReference>
<dbReference type="EMBL" id="PVWQ01000012">
    <property type="protein sequence ID" value="RDW67489.1"/>
    <property type="molecule type" value="Genomic_DNA"/>
</dbReference>
<dbReference type="PANTHER" id="PTHR18896:SF186">
    <property type="entry name" value="PHOSPHOLIPASE D"/>
    <property type="match status" value="1"/>
</dbReference>
<dbReference type="PIRSF" id="PIRSF009376">
    <property type="entry name" value="Phospholipase_D_euk"/>
    <property type="match status" value="1"/>
</dbReference>
<dbReference type="SUPFAM" id="SSF56024">
    <property type="entry name" value="Phospholipase D/nuclease"/>
    <property type="match status" value="2"/>
</dbReference>
<dbReference type="Pfam" id="PF13091">
    <property type="entry name" value="PLDc_2"/>
    <property type="match status" value="1"/>
</dbReference>
<dbReference type="Pfam" id="PF00614">
    <property type="entry name" value="PLDc"/>
    <property type="match status" value="1"/>
</dbReference>
<proteinExistence type="predicted"/>
<sequence>MASSSQDPQGTSEPPKNRYRSFAGIREHNNVTFHIAGCAYFWAISEALERARESVWIMGWWVSPEVYLRRPPSRNEGYRLDRMLKAAALRGVKVNVVVYKDIPGAMCLNSQHTEDVLHNLDPNISVLRYPDHNPMRGYPPSHPSNQKHAARGDVGLRKLSDSRLERFFDHEGYPGLAWAHHEKLVIVDQQLAFIGGLDLSFGRWDPVQHPIADSHPCKVHPTVFPGQDYNNARVANYTDLEHWEKNNLDRSVTPRMGWEDISVSLTGPVVVDLCHHFVDRWNFVCKRKYFSSTSRKPLPPPKPFLPDPYADIGTMDCQIVRSATGWSHGILTEYSLCNAYLDIIAKSEHFVYLEQQFFITCAGGEDETVWNKVGEAFVSRILRAAREKKRYKVIVVLPALPAFPGDINAPFKGNIPRALMKLQFNSINRGGSSVFDRLKQAGLNPDDYIRFFNLRSYDRLKPQCLAEDFLNPFGLHVNSEAGAPKAPDVAAGTQPPSEAQCTSDYNWDTVSSCCMLHGPDIRTAPWPYNAALSEVDAFVQEEVYVHSKLLIADDKVVLCGSANLNDRSLKGGRDSEIAVVVEDTHELASTMHGQDFQANWFAAIFRRYLCRKHLGLLPPQDMRIPGDYFIPAPAFSAYDFGSQEDLLVRDPLSDDFLNYWDQVARRNTLAFRKVFNSLPDNGVKDWNDLRSAALKTTPGHVCKANFSTGEQAIHEIKEELSAIKGTLVEMPLEFLANCDIQPEGAAYNMFTRPGLT</sequence>
<dbReference type="AlphaFoldDB" id="A0A3D8R0B6"/>
<comment type="caution">
    <text evidence="7">The sequence shown here is derived from an EMBL/GenBank/DDBJ whole genome shotgun (WGS) entry which is preliminary data.</text>
</comment>
<reference evidence="7 8" key="1">
    <citation type="journal article" date="2018" name="IMA Fungus">
        <title>IMA Genome-F 9: Draft genome sequence of Annulohypoxylon stygium, Aspergillus mulundensis, Berkeleyomyces basicola (syn. Thielaviopsis basicola), Ceratocystis smalleyi, two Cercospora beticola strains, Coleophoma cylindrospora, Fusarium fracticaudum, Phialophora cf. hyalina, and Morchella septimelata.</title>
        <authorList>
            <person name="Wingfield B.D."/>
            <person name="Bills G.F."/>
            <person name="Dong Y."/>
            <person name="Huang W."/>
            <person name="Nel W.J."/>
            <person name="Swalarsk-Parry B.S."/>
            <person name="Vaghefi N."/>
            <person name="Wilken P.M."/>
            <person name="An Z."/>
            <person name="de Beer Z.W."/>
            <person name="De Vos L."/>
            <person name="Chen L."/>
            <person name="Duong T.A."/>
            <person name="Gao Y."/>
            <person name="Hammerbacher A."/>
            <person name="Kikkert J.R."/>
            <person name="Li Y."/>
            <person name="Li H."/>
            <person name="Li K."/>
            <person name="Li Q."/>
            <person name="Liu X."/>
            <person name="Ma X."/>
            <person name="Naidoo K."/>
            <person name="Pethybridge S.J."/>
            <person name="Sun J."/>
            <person name="Steenkamp E.T."/>
            <person name="van der Nest M.A."/>
            <person name="van Wyk S."/>
            <person name="Wingfield M.J."/>
            <person name="Xiong C."/>
            <person name="Yue Q."/>
            <person name="Zhang X."/>
        </authorList>
    </citation>
    <scope>NUCLEOTIDE SEQUENCE [LARGE SCALE GENOMIC DNA]</scope>
    <source>
        <strain evidence="7 8">DSM 5745</strain>
    </source>
</reference>
<dbReference type="InterPro" id="IPR025202">
    <property type="entry name" value="PLD-like_dom"/>
</dbReference>
<dbReference type="Gene3D" id="3.30.870.10">
    <property type="entry name" value="Endonuclease Chain A"/>
    <property type="match status" value="3"/>
</dbReference>